<comment type="caution">
    <text evidence="1">The sequence shown here is derived from an EMBL/GenBank/DDBJ whole genome shotgun (WGS) entry which is preliminary data.</text>
</comment>
<dbReference type="Proteomes" id="UP001595075">
    <property type="component" value="Unassembled WGS sequence"/>
</dbReference>
<evidence type="ECO:0000313" key="2">
    <source>
        <dbReference type="Proteomes" id="UP001595075"/>
    </source>
</evidence>
<protein>
    <submittedName>
        <fullName evidence="1">Uncharacterized protein</fullName>
    </submittedName>
</protein>
<organism evidence="1 2">
    <name type="scientific">Oculimacula yallundae</name>
    <dbReference type="NCBI Taxonomy" id="86028"/>
    <lineage>
        <taxon>Eukaryota</taxon>
        <taxon>Fungi</taxon>
        <taxon>Dikarya</taxon>
        <taxon>Ascomycota</taxon>
        <taxon>Pezizomycotina</taxon>
        <taxon>Leotiomycetes</taxon>
        <taxon>Helotiales</taxon>
        <taxon>Ploettnerulaceae</taxon>
        <taxon>Oculimacula</taxon>
    </lineage>
</organism>
<gene>
    <name evidence="1" type="ORF">VTL71DRAFT_3842</name>
</gene>
<keyword evidence="2" id="KW-1185">Reference proteome</keyword>
<sequence length="91" mass="10193">MRIIHRVPCLDDRSMEEQSFSNNDPVCLLRSGCSPRSESPTSSHTSFESSVLTFRMYIYSSVHNPLEYTHLSCGHTGAGCGYFIPFDDVKG</sequence>
<proteinExistence type="predicted"/>
<evidence type="ECO:0000313" key="1">
    <source>
        <dbReference type="EMBL" id="KAL2064704.1"/>
    </source>
</evidence>
<name>A0ABR4C471_9HELO</name>
<dbReference type="EMBL" id="JAZHXI010000013">
    <property type="protein sequence ID" value="KAL2064704.1"/>
    <property type="molecule type" value="Genomic_DNA"/>
</dbReference>
<reference evidence="1 2" key="1">
    <citation type="journal article" date="2024" name="Commun. Biol.">
        <title>Comparative genomic analysis of thermophilic fungi reveals convergent evolutionary adaptations and gene losses.</title>
        <authorList>
            <person name="Steindorff A.S."/>
            <person name="Aguilar-Pontes M.V."/>
            <person name="Robinson A.J."/>
            <person name="Andreopoulos B."/>
            <person name="LaButti K."/>
            <person name="Kuo A."/>
            <person name="Mondo S."/>
            <person name="Riley R."/>
            <person name="Otillar R."/>
            <person name="Haridas S."/>
            <person name="Lipzen A."/>
            <person name="Grimwood J."/>
            <person name="Schmutz J."/>
            <person name="Clum A."/>
            <person name="Reid I.D."/>
            <person name="Moisan M.C."/>
            <person name="Butler G."/>
            <person name="Nguyen T.T.M."/>
            <person name="Dewar K."/>
            <person name="Conant G."/>
            <person name="Drula E."/>
            <person name="Henrissat B."/>
            <person name="Hansel C."/>
            <person name="Singer S."/>
            <person name="Hutchinson M.I."/>
            <person name="de Vries R.P."/>
            <person name="Natvig D.O."/>
            <person name="Powell A.J."/>
            <person name="Tsang A."/>
            <person name="Grigoriev I.V."/>
        </authorList>
    </citation>
    <scope>NUCLEOTIDE SEQUENCE [LARGE SCALE GENOMIC DNA]</scope>
    <source>
        <strain evidence="1 2">CBS 494.80</strain>
    </source>
</reference>
<accession>A0ABR4C471</accession>